<evidence type="ECO:0000313" key="2">
    <source>
        <dbReference type="EMBL" id="RVW96887.1"/>
    </source>
</evidence>
<evidence type="ECO:0000259" key="1">
    <source>
        <dbReference type="Pfam" id="PF24626"/>
    </source>
</evidence>
<reference evidence="2 3" key="1">
    <citation type="journal article" date="2018" name="PLoS Genet.">
        <title>Population sequencing reveals clonal diversity and ancestral inbreeding in the grapevine cultivar Chardonnay.</title>
        <authorList>
            <person name="Roach M.J."/>
            <person name="Johnson D.L."/>
            <person name="Bohlmann J."/>
            <person name="van Vuuren H.J."/>
            <person name="Jones S.J."/>
            <person name="Pretorius I.S."/>
            <person name="Schmidt S.A."/>
            <person name="Borneman A.R."/>
        </authorList>
    </citation>
    <scope>NUCLEOTIDE SEQUENCE [LARGE SCALE GENOMIC DNA]</scope>
    <source>
        <strain evidence="3">cv. Chardonnay</strain>
        <tissue evidence="2">Leaf</tissue>
    </source>
</reference>
<protein>
    <recommendedName>
        <fullName evidence="1">Tf2-1-like SH3-like domain-containing protein</fullName>
    </recommendedName>
</protein>
<accession>A0A438IJK0</accession>
<evidence type="ECO:0000313" key="3">
    <source>
        <dbReference type="Proteomes" id="UP000288805"/>
    </source>
</evidence>
<dbReference type="Proteomes" id="UP000288805">
    <property type="component" value="Unassembled WGS sequence"/>
</dbReference>
<feature type="domain" description="Tf2-1-like SH3-like" evidence="1">
    <location>
        <begin position="39"/>
        <end position="100"/>
    </location>
</feature>
<gene>
    <name evidence="2" type="ORF">CK203_026070</name>
</gene>
<dbReference type="InterPro" id="IPR056924">
    <property type="entry name" value="SH3_Tf2-1"/>
</dbReference>
<sequence>MADLMKKLHEEIRLKIEESNAKYKKYVDQKRRNQSFQEGDLVMVIPTQGKILSNSYSKLSKRKIGPYKIIKKIGENAYVVDLPKYMGIDSTFNILDLYLYIGESVKEVQQHQTRGQASSKEERMM</sequence>
<organism evidence="2 3">
    <name type="scientific">Vitis vinifera</name>
    <name type="common">Grape</name>
    <dbReference type="NCBI Taxonomy" id="29760"/>
    <lineage>
        <taxon>Eukaryota</taxon>
        <taxon>Viridiplantae</taxon>
        <taxon>Streptophyta</taxon>
        <taxon>Embryophyta</taxon>
        <taxon>Tracheophyta</taxon>
        <taxon>Spermatophyta</taxon>
        <taxon>Magnoliopsida</taxon>
        <taxon>eudicotyledons</taxon>
        <taxon>Gunneridae</taxon>
        <taxon>Pentapetalae</taxon>
        <taxon>rosids</taxon>
        <taxon>Vitales</taxon>
        <taxon>Vitaceae</taxon>
        <taxon>Viteae</taxon>
        <taxon>Vitis</taxon>
    </lineage>
</organism>
<dbReference type="EMBL" id="QGNW01000105">
    <property type="protein sequence ID" value="RVW96887.1"/>
    <property type="molecule type" value="Genomic_DNA"/>
</dbReference>
<dbReference type="Pfam" id="PF24626">
    <property type="entry name" value="SH3_Tf2-1"/>
    <property type="match status" value="1"/>
</dbReference>
<proteinExistence type="predicted"/>
<name>A0A438IJK0_VITVI</name>
<comment type="caution">
    <text evidence="2">The sequence shown here is derived from an EMBL/GenBank/DDBJ whole genome shotgun (WGS) entry which is preliminary data.</text>
</comment>
<dbReference type="AlphaFoldDB" id="A0A438IJK0"/>